<accession>A0A1T4Q000</accession>
<organism evidence="1 2">
    <name type="scientific">Carboxydocella sporoproducens DSM 16521</name>
    <dbReference type="NCBI Taxonomy" id="1121270"/>
    <lineage>
        <taxon>Bacteria</taxon>
        <taxon>Bacillati</taxon>
        <taxon>Bacillota</taxon>
        <taxon>Clostridia</taxon>
        <taxon>Eubacteriales</taxon>
        <taxon>Clostridiales Family XVI. Incertae Sedis</taxon>
        <taxon>Carboxydocella</taxon>
    </lineage>
</organism>
<dbReference type="RefSeq" id="WP_159071929.1">
    <property type="nucleotide sequence ID" value="NZ_FUXM01000015.1"/>
</dbReference>
<keyword evidence="2" id="KW-1185">Reference proteome</keyword>
<sequence>MEPYAIGSASDTNLLKKHLLQQFDRLKEEGFRFALNEFTSGEYTFLGLSVHDTGQLGYADKEIRQIIRHFVAGAVADLIVDRWEEDLLWGYIHSNYYYFAPEEQHRIFALAWRELNGEGQEQLVVRKLLRKNRITAKVLDYLATNQELVVDGFLRFRLQEYLQELEQAVENAVDAFLLDREYQEFIRLLRYFVDIQEPRTPEVHIFFPLDRQFRLEDREGGALAEDFVDDWLQYQPPSEINLDDILVSALITLAPERLIIHKTPANRLKTRGMLKEIFGTRLQECSGCHRCLVH</sequence>
<name>A0A1T4Q000_9FIRM</name>
<gene>
    <name evidence="1" type="ORF">SAMN02745885_01478</name>
</gene>
<evidence type="ECO:0000313" key="2">
    <source>
        <dbReference type="Proteomes" id="UP000189933"/>
    </source>
</evidence>
<dbReference type="OrthoDB" id="2986513at2"/>
<dbReference type="AlphaFoldDB" id="A0A1T4Q000"/>
<reference evidence="2" key="1">
    <citation type="submission" date="2017-02" db="EMBL/GenBank/DDBJ databases">
        <authorList>
            <person name="Varghese N."/>
            <person name="Submissions S."/>
        </authorList>
    </citation>
    <scope>NUCLEOTIDE SEQUENCE [LARGE SCALE GENOMIC DNA]</scope>
    <source>
        <strain evidence="2">DSM 16521</strain>
    </source>
</reference>
<dbReference type="Proteomes" id="UP000189933">
    <property type="component" value="Unassembled WGS sequence"/>
</dbReference>
<protein>
    <submittedName>
        <fullName evidence="1">Putative sporulation protein YtxC</fullName>
    </submittedName>
</protein>
<dbReference type="Pfam" id="PF08812">
    <property type="entry name" value="YtxC"/>
    <property type="match status" value="1"/>
</dbReference>
<evidence type="ECO:0000313" key="1">
    <source>
        <dbReference type="EMBL" id="SJZ97102.1"/>
    </source>
</evidence>
<dbReference type="InterPro" id="IPR014199">
    <property type="entry name" value="Spore_YtxC"/>
</dbReference>
<dbReference type="EMBL" id="FUXM01000015">
    <property type="protein sequence ID" value="SJZ97102.1"/>
    <property type="molecule type" value="Genomic_DNA"/>
</dbReference>
<dbReference type="NCBIfam" id="TIGR02834">
    <property type="entry name" value="spo_ytxC"/>
    <property type="match status" value="1"/>
</dbReference>
<proteinExistence type="predicted"/>